<proteinExistence type="predicted"/>
<evidence type="ECO:0000256" key="1">
    <source>
        <dbReference type="SAM" id="SignalP"/>
    </source>
</evidence>
<dbReference type="EMBL" id="JAIWYP010000005">
    <property type="protein sequence ID" value="KAH3825750.1"/>
    <property type="molecule type" value="Genomic_DNA"/>
</dbReference>
<evidence type="ECO:0000313" key="2">
    <source>
        <dbReference type="EMBL" id="KAH3825750.1"/>
    </source>
</evidence>
<reference evidence="2" key="1">
    <citation type="journal article" date="2019" name="bioRxiv">
        <title>The Genome of the Zebra Mussel, Dreissena polymorpha: A Resource for Invasive Species Research.</title>
        <authorList>
            <person name="McCartney M.A."/>
            <person name="Auch B."/>
            <person name="Kono T."/>
            <person name="Mallez S."/>
            <person name="Zhang Y."/>
            <person name="Obille A."/>
            <person name="Becker A."/>
            <person name="Abrahante J.E."/>
            <person name="Garbe J."/>
            <person name="Badalamenti J.P."/>
            <person name="Herman A."/>
            <person name="Mangelson H."/>
            <person name="Liachko I."/>
            <person name="Sullivan S."/>
            <person name="Sone E.D."/>
            <person name="Koren S."/>
            <person name="Silverstein K.A.T."/>
            <person name="Beckman K.B."/>
            <person name="Gohl D.M."/>
        </authorList>
    </citation>
    <scope>NUCLEOTIDE SEQUENCE</scope>
    <source>
        <strain evidence="2">Duluth1</strain>
        <tissue evidence="2">Whole animal</tissue>
    </source>
</reference>
<sequence length="94" mass="10248">MIFIILHLLRQLPVTQLAALFNDTGSRVRDRYVNSEVLNLTESDGVGGGGGGLLAGVLVYLEADYYNIINDTELTAEMVGALRRSVTTLNCLYV</sequence>
<protein>
    <submittedName>
        <fullName evidence="2">Uncharacterized protein</fullName>
    </submittedName>
</protein>
<dbReference type="AlphaFoldDB" id="A0A9D4H1J5"/>
<accession>A0A9D4H1J5</accession>
<gene>
    <name evidence="2" type="ORF">DPMN_127631</name>
</gene>
<feature type="chain" id="PRO_5039566005" evidence="1">
    <location>
        <begin position="18"/>
        <end position="94"/>
    </location>
</feature>
<organism evidence="2 3">
    <name type="scientific">Dreissena polymorpha</name>
    <name type="common">Zebra mussel</name>
    <name type="synonym">Mytilus polymorpha</name>
    <dbReference type="NCBI Taxonomy" id="45954"/>
    <lineage>
        <taxon>Eukaryota</taxon>
        <taxon>Metazoa</taxon>
        <taxon>Spiralia</taxon>
        <taxon>Lophotrochozoa</taxon>
        <taxon>Mollusca</taxon>
        <taxon>Bivalvia</taxon>
        <taxon>Autobranchia</taxon>
        <taxon>Heteroconchia</taxon>
        <taxon>Euheterodonta</taxon>
        <taxon>Imparidentia</taxon>
        <taxon>Neoheterodontei</taxon>
        <taxon>Myida</taxon>
        <taxon>Dreissenoidea</taxon>
        <taxon>Dreissenidae</taxon>
        <taxon>Dreissena</taxon>
    </lineage>
</organism>
<keyword evidence="3" id="KW-1185">Reference proteome</keyword>
<name>A0A9D4H1J5_DREPO</name>
<reference evidence="2" key="2">
    <citation type="submission" date="2020-11" db="EMBL/GenBank/DDBJ databases">
        <authorList>
            <person name="McCartney M.A."/>
            <person name="Auch B."/>
            <person name="Kono T."/>
            <person name="Mallez S."/>
            <person name="Becker A."/>
            <person name="Gohl D.M."/>
            <person name="Silverstein K.A.T."/>
            <person name="Koren S."/>
            <person name="Bechman K.B."/>
            <person name="Herman A."/>
            <person name="Abrahante J.E."/>
            <person name="Garbe J."/>
        </authorList>
    </citation>
    <scope>NUCLEOTIDE SEQUENCE</scope>
    <source>
        <strain evidence="2">Duluth1</strain>
        <tissue evidence="2">Whole animal</tissue>
    </source>
</reference>
<comment type="caution">
    <text evidence="2">The sequence shown here is derived from an EMBL/GenBank/DDBJ whole genome shotgun (WGS) entry which is preliminary data.</text>
</comment>
<evidence type="ECO:0000313" key="3">
    <source>
        <dbReference type="Proteomes" id="UP000828390"/>
    </source>
</evidence>
<feature type="signal peptide" evidence="1">
    <location>
        <begin position="1"/>
        <end position="17"/>
    </location>
</feature>
<dbReference type="Proteomes" id="UP000828390">
    <property type="component" value="Unassembled WGS sequence"/>
</dbReference>
<keyword evidence="1" id="KW-0732">Signal</keyword>